<comment type="similarity">
    <text evidence="2 6">Belongs to the bacterial solute-binding protein 3 family.</text>
</comment>
<protein>
    <submittedName>
        <fullName evidence="10">Cystine transport system substrate-binding protein</fullName>
    </submittedName>
</protein>
<dbReference type="PANTHER" id="PTHR35936">
    <property type="entry name" value="MEMBRANE-BOUND LYTIC MUREIN TRANSGLYCOSYLASE F"/>
    <property type="match status" value="1"/>
</dbReference>
<keyword evidence="5" id="KW-0449">Lipoprotein</keyword>
<sequence length="300" mass="33400">MKKIFLIFIFLLTGLLVACGTANEESKNTEDNKANSESSDENTSENVDKKWKEIEDRGELIVGTSGTLIGASTYKEGTEELTGYDVEIMKEVAKRLGLEVKFEIMGIDSMLPAIQSGRIDVAANDIEATDNRKEQFIFSDPYKYSYTTMVVRKDDYSGINSLEDLEGKRAGGGATTIYSQIAEHFGAEVVTYGNAPNEAYLRDVDNGNTDVIVNDYYLSKFGVAAFPEFNIMLHPELKFHPTEQAAVMAKDATVLQTKINEKLAEMREDGTLSELAIEFYQEDASQKPEEEIEEIEGLDL</sequence>
<feature type="compositionally biased region" description="Basic and acidic residues" evidence="7">
    <location>
        <begin position="24"/>
        <end position="34"/>
    </location>
</feature>
<dbReference type="OrthoDB" id="8613538at2"/>
<keyword evidence="3 8" id="KW-0732">Signal</keyword>
<dbReference type="Gene3D" id="3.40.190.10">
    <property type="entry name" value="Periplasmic binding protein-like II"/>
    <property type="match status" value="2"/>
</dbReference>
<dbReference type="STRING" id="531814.SAMN04487944_106116"/>
<dbReference type="AlphaFoldDB" id="A0A1H9QBD9"/>
<comment type="subcellular location">
    <subcellularLocation>
        <location evidence="1">Cell envelope</location>
    </subcellularLocation>
</comment>
<organism evidence="10 11">
    <name type="scientific">Gracilibacillus ureilyticus</name>
    <dbReference type="NCBI Taxonomy" id="531814"/>
    <lineage>
        <taxon>Bacteria</taxon>
        <taxon>Bacillati</taxon>
        <taxon>Bacillota</taxon>
        <taxon>Bacilli</taxon>
        <taxon>Bacillales</taxon>
        <taxon>Bacillaceae</taxon>
        <taxon>Gracilibacillus</taxon>
    </lineage>
</organism>
<dbReference type="EMBL" id="FOGL01000006">
    <property type="protein sequence ID" value="SER57750.1"/>
    <property type="molecule type" value="Genomic_DNA"/>
</dbReference>
<evidence type="ECO:0000256" key="1">
    <source>
        <dbReference type="ARBA" id="ARBA00004196"/>
    </source>
</evidence>
<dbReference type="RefSeq" id="WP_089740355.1">
    <property type="nucleotide sequence ID" value="NZ_FOGL01000006.1"/>
</dbReference>
<dbReference type="SMART" id="SM00062">
    <property type="entry name" value="PBPb"/>
    <property type="match status" value="1"/>
</dbReference>
<keyword evidence="11" id="KW-1185">Reference proteome</keyword>
<name>A0A1H9QBD9_9BACI</name>
<gene>
    <name evidence="10" type="ORF">SAMN04487944_106116</name>
</gene>
<keyword evidence="4" id="KW-0564">Palmitate</keyword>
<reference evidence="10 11" key="1">
    <citation type="submission" date="2016-10" db="EMBL/GenBank/DDBJ databases">
        <authorList>
            <person name="de Groot N.N."/>
        </authorList>
    </citation>
    <scope>NUCLEOTIDE SEQUENCE [LARGE SCALE GENOMIC DNA]</scope>
    <source>
        <strain evidence="10 11">CGMCC 1.7727</strain>
    </source>
</reference>
<feature type="chain" id="PRO_5038707909" evidence="8">
    <location>
        <begin position="19"/>
        <end position="300"/>
    </location>
</feature>
<dbReference type="Proteomes" id="UP000199687">
    <property type="component" value="Unassembled WGS sequence"/>
</dbReference>
<evidence type="ECO:0000256" key="2">
    <source>
        <dbReference type="ARBA" id="ARBA00010333"/>
    </source>
</evidence>
<evidence type="ECO:0000256" key="6">
    <source>
        <dbReference type="RuleBase" id="RU003744"/>
    </source>
</evidence>
<evidence type="ECO:0000313" key="10">
    <source>
        <dbReference type="EMBL" id="SER57750.1"/>
    </source>
</evidence>
<evidence type="ECO:0000256" key="4">
    <source>
        <dbReference type="ARBA" id="ARBA00023139"/>
    </source>
</evidence>
<dbReference type="PROSITE" id="PS51257">
    <property type="entry name" value="PROKAR_LIPOPROTEIN"/>
    <property type="match status" value="1"/>
</dbReference>
<accession>A0A1H9QBD9</accession>
<dbReference type="PROSITE" id="PS01039">
    <property type="entry name" value="SBP_BACTERIAL_3"/>
    <property type="match status" value="1"/>
</dbReference>
<evidence type="ECO:0000256" key="8">
    <source>
        <dbReference type="SAM" id="SignalP"/>
    </source>
</evidence>
<evidence type="ECO:0000256" key="5">
    <source>
        <dbReference type="ARBA" id="ARBA00023288"/>
    </source>
</evidence>
<dbReference type="SUPFAM" id="SSF53850">
    <property type="entry name" value="Periplasmic binding protein-like II"/>
    <property type="match status" value="1"/>
</dbReference>
<dbReference type="InterPro" id="IPR018313">
    <property type="entry name" value="SBP_3_CS"/>
</dbReference>
<dbReference type="Pfam" id="PF00497">
    <property type="entry name" value="SBP_bac_3"/>
    <property type="match status" value="1"/>
</dbReference>
<dbReference type="InterPro" id="IPR001638">
    <property type="entry name" value="Solute-binding_3/MltF_N"/>
</dbReference>
<feature type="region of interest" description="Disordered" evidence="7">
    <location>
        <begin position="23"/>
        <end position="48"/>
    </location>
</feature>
<feature type="signal peptide" evidence="8">
    <location>
        <begin position="1"/>
        <end position="18"/>
    </location>
</feature>
<dbReference type="GO" id="GO:0030313">
    <property type="term" value="C:cell envelope"/>
    <property type="evidence" value="ECO:0007669"/>
    <property type="project" value="UniProtKB-SubCell"/>
</dbReference>
<feature type="domain" description="Solute-binding protein family 3/N-terminal" evidence="9">
    <location>
        <begin position="59"/>
        <end position="283"/>
    </location>
</feature>
<dbReference type="PANTHER" id="PTHR35936:SF34">
    <property type="entry name" value="ABC TRANSPORTER EXTRACELLULAR-BINDING PROTEIN YCKB-RELATED"/>
    <property type="match status" value="1"/>
</dbReference>
<proteinExistence type="inferred from homology"/>
<evidence type="ECO:0000259" key="9">
    <source>
        <dbReference type="SMART" id="SM00062"/>
    </source>
</evidence>
<evidence type="ECO:0000256" key="7">
    <source>
        <dbReference type="SAM" id="MobiDB-lite"/>
    </source>
</evidence>
<evidence type="ECO:0000313" key="11">
    <source>
        <dbReference type="Proteomes" id="UP000199687"/>
    </source>
</evidence>
<evidence type="ECO:0000256" key="3">
    <source>
        <dbReference type="ARBA" id="ARBA00022729"/>
    </source>
</evidence>